<reference evidence="1 2" key="1">
    <citation type="journal article" date="2015" name="Sci. Rep.">
        <title>A comparative genomics and reductive dehalogenase gene transcription study of two chloroethene-respiring bacteria, Dehalococcoides mccartyi strains MB and 11a.</title>
        <authorList>
            <person name="Low A."/>
            <person name="Shen Z."/>
            <person name="Cheng D."/>
            <person name="Rogers M.J."/>
            <person name="Lee P.K."/>
            <person name="He J."/>
        </authorList>
    </citation>
    <scope>NUCLEOTIDE SEQUENCE [LARGE SCALE GENOMIC DNA]</scope>
    <source>
        <strain evidence="1 2">MB</strain>
    </source>
</reference>
<dbReference type="Proteomes" id="UP000053577">
    <property type="component" value="Unassembled WGS sequence"/>
</dbReference>
<protein>
    <submittedName>
        <fullName evidence="1">Uncharacterized protein</fullName>
    </submittedName>
</protein>
<dbReference type="PATRIC" id="fig|61435.5.peg.1335"/>
<name>A0A0V8M0G4_9CHLR</name>
<sequence>MKQGYYSIIITPRSFRPQSGINLKINYFCCLNVFYKLKINLPVLTGGDIILAVNYIQGYL</sequence>
<comment type="caution">
    <text evidence="1">The sequence shown here is derived from an EMBL/GenBank/DDBJ whole genome shotgun (WGS) entry which is preliminary data.</text>
</comment>
<dbReference type="AlphaFoldDB" id="A0A0V8M0G4"/>
<accession>A0A0V8M0G4</accession>
<dbReference type="EMBL" id="JGYD01000025">
    <property type="protein sequence ID" value="KSV17270.1"/>
    <property type="molecule type" value="Genomic_DNA"/>
</dbReference>
<organism evidence="1 2">
    <name type="scientific">Dehalococcoides mccartyi</name>
    <dbReference type="NCBI Taxonomy" id="61435"/>
    <lineage>
        <taxon>Bacteria</taxon>
        <taxon>Bacillati</taxon>
        <taxon>Chloroflexota</taxon>
        <taxon>Dehalococcoidia</taxon>
        <taxon>Dehalococcoidales</taxon>
        <taxon>Dehalococcoidaceae</taxon>
        <taxon>Dehalococcoides</taxon>
    </lineage>
</organism>
<proteinExistence type="predicted"/>
<evidence type="ECO:0000313" key="2">
    <source>
        <dbReference type="Proteomes" id="UP000053577"/>
    </source>
</evidence>
<evidence type="ECO:0000313" key="1">
    <source>
        <dbReference type="EMBL" id="KSV17270.1"/>
    </source>
</evidence>
<gene>
    <name evidence="1" type="ORF">DA01_06785</name>
</gene>